<organism evidence="2 3">
    <name type="scientific">Lupinus luteus</name>
    <name type="common">European yellow lupine</name>
    <dbReference type="NCBI Taxonomy" id="3873"/>
    <lineage>
        <taxon>Eukaryota</taxon>
        <taxon>Viridiplantae</taxon>
        <taxon>Streptophyta</taxon>
        <taxon>Embryophyta</taxon>
        <taxon>Tracheophyta</taxon>
        <taxon>Spermatophyta</taxon>
        <taxon>Magnoliopsida</taxon>
        <taxon>eudicotyledons</taxon>
        <taxon>Gunneridae</taxon>
        <taxon>Pentapetalae</taxon>
        <taxon>rosids</taxon>
        <taxon>fabids</taxon>
        <taxon>Fabales</taxon>
        <taxon>Fabaceae</taxon>
        <taxon>Papilionoideae</taxon>
        <taxon>50 kb inversion clade</taxon>
        <taxon>genistoids sensu lato</taxon>
        <taxon>core genistoids</taxon>
        <taxon>Genisteae</taxon>
        <taxon>Lupinus</taxon>
    </lineage>
</organism>
<protein>
    <recommendedName>
        <fullName evidence="1">C2H2-type domain-containing protein</fullName>
    </recommendedName>
</protein>
<dbReference type="Gene3D" id="3.90.228.10">
    <property type="match status" value="1"/>
</dbReference>
<gene>
    <name evidence="2" type="ORF">LLUT_LOCUS10528</name>
</gene>
<dbReference type="InterPro" id="IPR013087">
    <property type="entry name" value="Znf_C2H2_type"/>
</dbReference>
<dbReference type="AlphaFoldDB" id="A0AAV1WJM9"/>
<dbReference type="EMBL" id="CAXHTB010000007">
    <property type="protein sequence ID" value="CAL0309468.1"/>
    <property type="molecule type" value="Genomic_DNA"/>
</dbReference>
<dbReference type="PROSITE" id="PS00028">
    <property type="entry name" value="ZINC_FINGER_C2H2_1"/>
    <property type="match status" value="1"/>
</dbReference>
<reference evidence="2 3" key="1">
    <citation type="submission" date="2024-03" db="EMBL/GenBank/DDBJ databases">
        <authorList>
            <person name="Martinez-Hernandez J."/>
        </authorList>
    </citation>
    <scope>NUCLEOTIDE SEQUENCE [LARGE SCALE GENOMIC DNA]</scope>
</reference>
<feature type="domain" description="C2H2-type" evidence="1">
    <location>
        <begin position="141"/>
        <end position="162"/>
    </location>
</feature>
<dbReference type="PANTHER" id="PTHR31681">
    <property type="entry name" value="C2H2-LIKE ZINC FINGER PROTEIN"/>
    <property type="match status" value="1"/>
</dbReference>
<evidence type="ECO:0000313" key="2">
    <source>
        <dbReference type="EMBL" id="CAL0309468.1"/>
    </source>
</evidence>
<dbReference type="Proteomes" id="UP001497480">
    <property type="component" value="Unassembled WGS sequence"/>
</dbReference>
<accession>A0AAV1WJM9</accession>
<dbReference type="SUPFAM" id="SSF56399">
    <property type="entry name" value="ADP-ribosylation"/>
    <property type="match status" value="1"/>
</dbReference>
<dbReference type="PANTHER" id="PTHR31681:SF29">
    <property type="entry name" value="C2H2-LIKE ZINC FINGER PROTEIN"/>
    <property type="match status" value="1"/>
</dbReference>
<sequence length="384" mass="43291">MFEVWLSLKRRLQCKPHPNQVHDPKQSNNAQRTKSCKLEGSNIKDFIKASKKQIEKLGSFKAKPKGDIEITSPITHEIFLDSSNSETKICPCCPCPQTNKGLEGPHRRTRSYTPSRIVHNIDYNEGNMSKDYYDGPSILTCYKCGEKLKNHVAVEAHLISEHSVTELQEDSSRQIVETICGKSSANSEKMSGETDCILKVQNKPKTLECFEEYREMVKNKAEKLQKKHPRCVADGNELLRFHGTTIACSLGRNSSYSLCTLDYCGICQILRQGFSPNKEFKGALGVYTTSTCGKAFDSIMLCDVRPFLRKSVIVCRVIAGRVSSSSLEETQEKVDSLSEKISGHSDIEELYVLNPNALLPCFVLIFKQQTIAVKRFNSSLRKRF</sequence>
<keyword evidence="3" id="KW-1185">Reference proteome</keyword>
<evidence type="ECO:0000313" key="3">
    <source>
        <dbReference type="Proteomes" id="UP001497480"/>
    </source>
</evidence>
<proteinExistence type="predicted"/>
<evidence type="ECO:0000259" key="1">
    <source>
        <dbReference type="PROSITE" id="PS00028"/>
    </source>
</evidence>
<comment type="caution">
    <text evidence="2">The sequence shown here is derived from an EMBL/GenBank/DDBJ whole genome shotgun (WGS) entry which is preliminary data.</text>
</comment>
<name>A0AAV1WJM9_LUPLU</name>